<name>A0A6G1KTB3_9PEZI</name>
<evidence type="ECO:0000313" key="2">
    <source>
        <dbReference type="EMBL" id="KAF2763827.1"/>
    </source>
</evidence>
<sequence length="132" mass="15123">MVWYGAPRWVTVSAWEMRRLPFSPSEPQRGRRNRKDASYLQQHLRRLSQRQPHTSMPHANPLLEPKSNAISSPTVRSPPRCPPKTLKTTSSPLMRPSYPSTAGAEESMTERDSAVVKSAKEEEDKERQAKER</sequence>
<feature type="compositionally biased region" description="Basic and acidic residues" evidence="1">
    <location>
        <begin position="108"/>
        <end position="132"/>
    </location>
</feature>
<accession>A0A6G1KTB3</accession>
<proteinExistence type="predicted"/>
<evidence type="ECO:0000313" key="3">
    <source>
        <dbReference type="Proteomes" id="UP000799436"/>
    </source>
</evidence>
<dbReference type="AlphaFoldDB" id="A0A6G1KTB3"/>
<dbReference type="Proteomes" id="UP000799436">
    <property type="component" value="Unassembled WGS sequence"/>
</dbReference>
<keyword evidence="3" id="KW-1185">Reference proteome</keyword>
<feature type="region of interest" description="Disordered" evidence="1">
    <location>
        <begin position="21"/>
        <end position="132"/>
    </location>
</feature>
<organism evidence="2 3">
    <name type="scientific">Teratosphaeria nubilosa</name>
    <dbReference type="NCBI Taxonomy" id="161662"/>
    <lineage>
        <taxon>Eukaryota</taxon>
        <taxon>Fungi</taxon>
        <taxon>Dikarya</taxon>
        <taxon>Ascomycota</taxon>
        <taxon>Pezizomycotina</taxon>
        <taxon>Dothideomycetes</taxon>
        <taxon>Dothideomycetidae</taxon>
        <taxon>Mycosphaerellales</taxon>
        <taxon>Teratosphaeriaceae</taxon>
        <taxon>Teratosphaeria</taxon>
    </lineage>
</organism>
<dbReference type="EMBL" id="ML995959">
    <property type="protein sequence ID" value="KAF2763827.1"/>
    <property type="molecule type" value="Genomic_DNA"/>
</dbReference>
<reference evidence="2" key="1">
    <citation type="journal article" date="2020" name="Stud. Mycol.">
        <title>101 Dothideomycetes genomes: a test case for predicting lifestyles and emergence of pathogens.</title>
        <authorList>
            <person name="Haridas S."/>
            <person name="Albert R."/>
            <person name="Binder M."/>
            <person name="Bloem J."/>
            <person name="Labutti K."/>
            <person name="Salamov A."/>
            <person name="Andreopoulos B."/>
            <person name="Baker S."/>
            <person name="Barry K."/>
            <person name="Bills G."/>
            <person name="Bluhm B."/>
            <person name="Cannon C."/>
            <person name="Castanera R."/>
            <person name="Culley D."/>
            <person name="Daum C."/>
            <person name="Ezra D."/>
            <person name="Gonzalez J."/>
            <person name="Henrissat B."/>
            <person name="Kuo A."/>
            <person name="Liang C."/>
            <person name="Lipzen A."/>
            <person name="Lutzoni F."/>
            <person name="Magnuson J."/>
            <person name="Mondo S."/>
            <person name="Nolan M."/>
            <person name="Ohm R."/>
            <person name="Pangilinan J."/>
            <person name="Park H.-J."/>
            <person name="Ramirez L."/>
            <person name="Alfaro M."/>
            <person name="Sun H."/>
            <person name="Tritt A."/>
            <person name="Yoshinaga Y."/>
            <person name="Zwiers L.-H."/>
            <person name="Turgeon B."/>
            <person name="Goodwin S."/>
            <person name="Spatafora J."/>
            <person name="Crous P."/>
            <person name="Grigoriev I."/>
        </authorList>
    </citation>
    <scope>NUCLEOTIDE SEQUENCE</scope>
    <source>
        <strain evidence="2">CBS 116005</strain>
    </source>
</reference>
<gene>
    <name evidence="2" type="ORF">EJ03DRAFT_332412</name>
</gene>
<protein>
    <submittedName>
        <fullName evidence="2">Uncharacterized protein</fullName>
    </submittedName>
</protein>
<evidence type="ECO:0000256" key="1">
    <source>
        <dbReference type="SAM" id="MobiDB-lite"/>
    </source>
</evidence>